<dbReference type="InterPro" id="IPR007461">
    <property type="entry name" value="Ysc84_actin-binding"/>
</dbReference>
<evidence type="ECO:0000313" key="3">
    <source>
        <dbReference type="EMBL" id="CAI8754356.1"/>
    </source>
</evidence>
<name>A0AA35UXW0_METCP</name>
<dbReference type="PANTHER" id="PTHR15629">
    <property type="entry name" value="SH3YL1 PROTEIN"/>
    <property type="match status" value="1"/>
</dbReference>
<sequence>MASFSPRYLLLNCIALLAVLLVTPLAWADDRDKANDLLRDATITFNEFVADPNMGWFRDNVKDARAVVIAPQVLKLGFIFGGSGGNAVVLAKDKQTGEWGYPAFYTAGAVTAGLQIGGELTDVIMMVMTESGMNALLSSKFQLGADASIAAGPVGTGSQVATVDILQFSRAKGIYGGLTLEGAVITPREDLNAAFYGRIVDPVDILIRHTVTNPLADRLRAAVAKATLSRPVLH</sequence>
<dbReference type="Pfam" id="PF04366">
    <property type="entry name" value="Ysc84"/>
    <property type="match status" value="1"/>
</dbReference>
<dbReference type="InterPro" id="IPR051702">
    <property type="entry name" value="SH3_domain_YSC84-like"/>
</dbReference>
<reference evidence="3" key="1">
    <citation type="submission" date="2023-03" db="EMBL/GenBank/DDBJ databases">
        <authorList>
            <person name="Pearce D."/>
        </authorList>
    </citation>
    <scope>NUCLEOTIDE SEQUENCE</scope>
    <source>
        <strain evidence="3">Mc</strain>
    </source>
</reference>
<gene>
    <name evidence="3" type="ORF">MCNOR_0715</name>
</gene>
<dbReference type="CDD" id="cd11524">
    <property type="entry name" value="SYLF"/>
    <property type="match status" value="1"/>
</dbReference>
<proteinExistence type="predicted"/>
<dbReference type="GO" id="GO:0035091">
    <property type="term" value="F:phosphatidylinositol binding"/>
    <property type="evidence" value="ECO:0007669"/>
    <property type="project" value="TreeGrafter"/>
</dbReference>
<dbReference type="AlphaFoldDB" id="A0AA35UXW0"/>
<evidence type="ECO:0000313" key="4">
    <source>
        <dbReference type="Proteomes" id="UP001158598"/>
    </source>
</evidence>
<feature type="domain" description="Ysc84 actin-binding" evidence="2">
    <location>
        <begin position="109"/>
        <end position="225"/>
    </location>
</feature>
<accession>A0AA35UXW0</accession>
<dbReference type="Proteomes" id="UP001158598">
    <property type="component" value="Chromosome"/>
</dbReference>
<feature type="signal peptide" evidence="1">
    <location>
        <begin position="1"/>
        <end position="28"/>
    </location>
</feature>
<protein>
    <submittedName>
        <fullName evidence="3">SH3 domain-containing YSC84-like protein 1</fullName>
    </submittedName>
</protein>
<evidence type="ECO:0000256" key="1">
    <source>
        <dbReference type="SAM" id="SignalP"/>
    </source>
</evidence>
<dbReference type="EMBL" id="OX458332">
    <property type="protein sequence ID" value="CAI8754356.1"/>
    <property type="molecule type" value="Genomic_DNA"/>
</dbReference>
<feature type="chain" id="PRO_5041320828" evidence="1">
    <location>
        <begin position="29"/>
        <end position="234"/>
    </location>
</feature>
<dbReference type="RefSeq" id="WP_218797352.1">
    <property type="nucleotide sequence ID" value="NZ_CP079096.1"/>
</dbReference>
<dbReference type="PANTHER" id="PTHR15629:SF2">
    <property type="entry name" value="SH3 DOMAIN-CONTAINING YSC84-LIKE PROTEIN 1"/>
    <property type="match status" value="1"/>
</dbReference>
<organism evidence="3 4">
    <name type="scientific">Methylococcus capsulatus</name>
    <dbReference type="NCBI Taxonomy" id="414"/>
    <lineage>
        <taxon>Bacteria</taxon>
        <taxon>Pseudomonadati</taxon>
        <taxon>Pseudomonadota</taxon>
        <taxon>Gammaproteobacteria</taxon>
        <taxon>Methylococcales</taxon>
        <taxon>Methylococcaceae</taxon>
        <taxon>Methylococcus</taxon>
    </lineage>
</organism>
<evidence type="ECO:0000259" key="2">
    <source>
        <dbReference type="Pfam" id="PF04366"/>
    </source>
</evidence>
<keyword evidence="1" id="KW-0732">Signal</keyword>